<keyword evidence="3" id="KW-1185">Reference proteome</keyword>
<organism evidence="2 3">
    <name type="scientific">Sphingomonas glacialis</name>
    <dbReference type="NCBI Taxonomy" id="658225"/>
    <lineage>
        <taxon>Bacteria</taxon>
        <taxon>Pseudomonadati</taxon>
        <taxon>Pseudomonadota</taxon>
        <taxon>Alphaproteobacteria</taxon>
        <taxon>Sphingomonadales</taxon>
        <taxon>Sphingomonadaceae</taxon>
        <taxon>Sphingomonas</taxon>
    </lineage>
</organism>
<dbReference type="Pfam" id="PF12146">
    <property type="entry name" value="Hydrolase_4"/>
    <property type="match status" value="1"/>
</dbReference>
<evidence type="ECO:0000313" key="3">
    <source>
        <dbReference type="Proteomes" id="UP000319931"/>
    </source>
</evidence>
<dbReference type="InterPro" id="IPR022742">
    <property type="entry name" value="Hydrolase_4"/>
</dbReference>
<evidence type="ECO:0000313" key="2">
    <source>
        <dbReference type="EMBL" id="TPG54820.1"/>
    </source>
</evidence>
<dbReference type="SUPFAM" id="SSF53474">
    <property type="entry name" value="alpha/beta-Hydrolases"/>
    <property type="match status" value="1"/>
</dbReference>
<dbReference type="PANTHER" id="PTHR11614">
    <property type="entry name" value="PHOSPHOLIPASE-RELATED"/>
    <property type="match status" value="1"/>
</dbReference>
<comment type="caution">
    <text evidence="2">The sequence shown here is derived from an EMBL/GenBank/DDBJ whole genome shotgun (WGS) entry which is preliminary data.</text>
</comment>
<dbReference type="AlphaFoldDB" id="A0A502FZU4"/>
<dbReference type="OrthoDB" id="9788260at2"/>
<feature type="domain" description="Serine aminopeptidase S33" evidence="1">
    <location>
        <begin position="38"/>
        <end position="294"/>
    </location>
</feature>
<dbReference type="RefSeq" id="WP_140849955.1">
    <property type="nucleotide sequence ID" value="NZ_RCZC01000002.1"/>
</dbReference>
<dbReference type="Gene3D" id="3.40.50.1820">
    <property type="entry name" value="alpha/beta hydrolase"/>
    <property type="match status" value="1"/>
</dbReference>
<proteinExistence type="predicted"/>
<dbReference type="Proteomes" id="UP000319931">
    <property type="component" value="Unassembled WGS sequence"/>
</dbReference>
<reference evidence="2 3" key="1">
    <citation type="journal article" date="2019" name="Environ. Microbiol.">
        <title>Species interactions and distinct microbial communities in high Arctic permafrost affected cryosols are associated with the CH4 and CO2 gas fluxes.</title>
        <authorList>
            <person name="Altshuler I."/>
            <person name="Hamel J."/>
            <person name="Turney S."/>
            <person name="Magnuson E."/>
            <person name="Levesque R."/>
            <person name="Greer C."/>
            <person name="Whyte L.G."/>
        </authorList>
    </citation>
    <scope>NUCLEOTIDE SEQUENCE [LARGE SCALE GENOMIC DNA]</scope>
    <source>
        <strain evidence="2 3">E6.1</strain>
    </source>
</reference>
<accession>A0A502FZU4</accession>
<dbReference type="EMBL" id="RCZC01000002">
    <property type="protein sequence ID" value="TPG54820.1"/>
    <property type="molecule type" value="Genomic_DNA"/>
</dbReference>
<name>A0A502FZU4_9SPHN</name>
<gene>
    <name evidence="2" type="ORF">EAH76_09390</name>
</gene>
<evidence type="ECO:0000259" key="1">
    <source>
        <dbReference type="Pfam" id="PF12146"/>
    </source>
</evidence>
<sequence length="317" mass="34876">MVSPQLYRRAIPAAARITRWTAPDGWVLRRFDWPANGRARGRMLFQGGRGDIFEKYLEAFAHWQAQGWSITSFDWRGQGGSGRLSPNPHVGHVEDFQHYIDDFRAFWAEWIAEGGTGPHVAIGHSMGGHLLLRALVEGAVAPDAAVLVAPMLGLHSPLGATLGERLAGMLAGIGDAARPAWRGNEKPATTETRQALLTHDQERYEDEIFWQSSKPDLLLGPPSWRWVAEAFGSTRRLRADPRLTTLAVPLLFVVPENDKLVAPKAAYSVAAKLPDAQVARFGKEAAHEILREVDAVRSRAIGAIDGFLAQRAFGKRA</sequence>
<protein>
    <submittedName>
        <fullName evidence="2">Alpha/beta hydrolase</fullName>
    </submittedName>
</protein>
<dbReference type="InterPro" id="IPR029058">
    <property type="entry name" value="AB_hydrolase_fold"/>
</dbReference>
<dbReference type="InterPro" id="IPR051044">
    <property type="entry name" value="MAG_DAG_Lipase"/>
</dbReference>
<keyword evidence="2" id="KW-0378">Hydrolase</keyword>
<dbReference type="GO" id="GO:0016787">
    <property type="term" value="F:hydrolase activity"/>
    <property type="evidence" value="ECO:0007669"/>
    <property type="project" value="UniProtKB-KW"/>
</dbReference>